<organism evidence="9 10">
    <name type="scientific">Agaribacter marinus</name>
    <dbReference type="NCBI Taxonomy" id="1431249"/>
    <lineage>
        <taxon>Bacteria</taxon>
        <taxon>Pseudomonadati</taxon>
        <taxon>Pseudomonadota</taxon>
        <taxon>Gammaproteobacteria</taxon>
        <taxon>Alteromonadales</taxon>
        <taxon>Alteromonadaceae</taxon>
        <taxon>Agaribacter</taxon>
    </lineage>
</organism>
<protein>
    <recommendedName>
        <fullName evidence="11">TonB-dependent receptor</fullName>
    </recommendedName>
</protein>
<dbReference type="InterPro" id="IPR036942">
    <property type="entry name" value="Beta-barrel_TonB_sf"/>
</dbReference>
<sequence>MSNTGTRFKLSALTLAMIAGGASHLAYAQEESEVEVPSTQTSENAADAEDNVGTEVIKVEGFRGSLFKALNEKRFSDTVSDSIFAEDIGKSTDQNIADALGRVTGVTVQSVDGEGSRITVRGANPNENIITLNGVQLGSSDFNQSVDLSSLSSDILSRITVKKTASADDDEGSLGGTVELATARPLEISENLRSVTLQGRYNDFSEKSNYKLSGSFSQSFFDDTVGILVTAFDETLDVRRDQFSVGNWRAQDVRIARDLDGNIISNTKAITPSGISYQLWQNTRDRRGFTTTLQWLPTDSTDITLDVTSSKQNVANSFDQLNIASFVQNLENLEAGVPHSNQLFGREYIPDFSDPQQDWWTVDTDNHTIVKAINRFADGGFNNSSNEQEVTNNVFTLNIKQEITDSFRVEAQVSSAETELEQPLSFNLNLIANGATPATKLQAGPFGTPHTGIDPAGFDCTSGVCNAVVSTGVGSQLNPNTPWDNRGVASFNPSDLRSIFINLGINGTEQTVTDEIQTAEIDFDWDLDFAGITTVEFGAKYTKREKFVDNQAQRFTNTNTPIEVLQYDPDGTIIGTRLVAANIGLGNISADNLATGEEFPYSDFMQDLGFDLQGSVATWPLLSQEDLLARAFAEEELSIAVDDSQTRRAEVESQAAYLKFNFAYFDDRLSGNVGVRWVRTTLETLGSSGFQFDNSEPVNRRYDPFLFATLRDVTNQSLSPCEFTNVFEPNPNAWRNRIDGTGWDRNGTNDDPSDDTRIPVDPAGYPCFDEGLLQGNLNEFTANRHIDITRQQTWQWGDDPSQIIDNTLVVFPTAGDNEYDLFLPSLSLNYQVRDDLIGRFGLSKTMSRPNFEAVRAGFSGGENIWAGQGQLRGGVAEFNPKLNPQESVNIDLSIEWYFNPTGLLSVALFRKDMTNFLETELRQGFIDDLRRLDTSVPYDTNNLFKDADRVRADWAANPELLTGLGPNACFPHRANFFDVTGNPEWMFDDSDLTEWCAIYNSTRQRNGDGAVINGIEIGYQQNFDFLPSFWSGLGVTANYTYQESKLDAEEGEDAEKFRFPRELTPEHTYNATVFWEQDGHQLRLAYRANSEQLAQRTFGQGALWLDGTESLDFSATYNLSENVDLTFNAINLTDDAPRQFFTSRTFEVLPNGDGTYAPLDESNIFETGAYQGRTQTLSKTGRIYRLGIRAKF</sequence>
<keyword evidence="10" id="KW-1185">Reference proteome</keyword>
<evidence type="ECO:0000313" key="10">
    <source>
        <dbReference type="Proteomes" id="UP001156601"/>
    </source>
</evidence>
<dbReference type="SUPFAM" id="SSF56935">
    <property type="entry name" value="Porins"/>
    <property type="match status" value="1"/>
</dbReference>
<evidence type="ECO:0000256" key="2">
    <source>
        <dbReference type="ARBA" id="ARBA00023136"/>
    </source>
</evidence>
<name>A0AA37SVR1_9ALTE</name>
<dbReference type="Gene3D" id="2.170.130.10">
    <property type="entry name" value="TonB-dependent receptor, plug domain"/>
    <property type="match status" value="1"/>
</dbReference>
<comment type="subcellular location">
    <subcellularLocation>
        <location evidence="1 4">Cell outer membrane</location>
    </subcellularLocation>
</comment>
<feature type="signal peptide" evidence="6">
    <location>
        <begin position="1"/>
        <end position="28"/>
    </location>
</feature>
<dbReference type="EMBL" id="BSOT01000005">
    <property type="protein sequence ID" value="GLR70287.1"/>
    <property type="molecule type" value="Genomic_DNA"/>
</dbReference>
<comment type="caution">
    <text evidence="9">The sequence shown here is derived from an EMBL/GenBank/DDBJ whole genome shotgun (WGS) entry which is preliminary data.</text>
</comment>
<dbReference type="Gene3D" id="2.40.170.20">
    <property type="entry name" value="TonB-dependent receptor, beta-barrel domain"/>
    <property type="match status" value="1"/>
</dbReference>
<keyword evidence="6" id="KW-0732">Signal</keyword>
<evidence type="ECO:0000313" key="9">
    <source>
        <dbReference type="EMBL" id="GLR70287.1"/>
    </source>
</evidence>
<dbReference type="Pfam" id="PF07715">
    <property type="entry name" value="Plug"/>
    <property type="match status" value="1"/>
</dbReference>
<evidence type="ECO:0000256" key="4">
    <source>
        <dbReference type="RuleBase" id="RU003357"/>
    </source>
</evidence>
<dbReference type="NCBIfam" id="TIGR01782">
    <property type="entry name" value="TonB-Xanth-Caul"/>
    <property type="match status" value="1"/>
</dbReference>
<proteinExistence type="inferred from homology"/>
<gene>
    <name evidence="9" type="ORF">GCM10007852_11950</name>
</gene>
<dbReference type="RefSeq" id="WP_284216591.1">
    <property type="nucleotide sequence ID" value="NZ_BSOT01000005.1"/>
</dbReference>
<evidence type="ECO:0008006" key="11">
    <source>
        <dbReference type="Google" id="ProtNLM"/>
    </source>
</evidence>
<dbReference type="AlphaFoldDB" id="A0AA37SVR1"/>
<dbReference type="PANTHER" id="PTHR40980:SF3">
    <property type="entry name" value="TONB-DEPENDENT RECEPTOR-LIKE BETA-BARREL DOMAIN-CONTAINING PROTEIN"/>
    <property type="match status" value="1"/>
</dbReference>
<evidence type="ECO:0000256" key="5">
    <source>
        <dbReference type="SAM" id="MobiDB-lite"/>
    </source>
</evidence>
<dbReference type="InterPro" id="IPR010104">
    <property type="entry name" value="TonB_rcpt_bac"/>
</dbReference>
<accession>A0AA37SVR1</accession>
<evidence type="ECO:0000259" key="8">
    <source>
        <dbReference type="Pfam" id="PF07715"/>
    </source>
</evidence>
<dbReference type="GO" id="GO:0009279">
    <property type="term" value="C:cell outer membrane"/>
    <property type="evidence" value="ECO:0007669"/>
    <property type="project" value="UniProtKB-SubCell"/>
</dbReference>
<dbReference type="PANTHER" id="PTHR40980">
    <property type="entry name" value="PLUG DOMAIN-CONTAINING PROTEIN"/>
    <property type="match status" value="1"/>
</dbReference>
<feature type="region of interest" description="Disordered" evidence="5">
    <location>
        <begin position="737"/>
        <end position="758"/>
    </location>
</feature>
<keyword evidence="2 4" id="KW-0472">Membrane</keyword>
<keyword evidence="4" id="KW-0798">TonB box</keyword>
<evidence type="ECO:0000256" key="6">
    <source>
        <dbReference type="SAM" id="SignalP"/>
    </source>
</evidence>
<evidence type="ECO:0000256" key="1">
    <source>
        <dbReference type="ARBA" id="ARBA00004442"/>
    </source>
</evidence>
<feature type="domain" description="TonB-dependent receptor plug" evidence="8">
    <location>
        <begin position="79"/>
        <end position="177"/>
    </location>
</feature>
<evidence type="ECO:0000259" key="7">
    <source>
        <dbReference type="Pfam" id="PF00593"/>
    </source>
</evidence>
<reference evidence="9" key="1">
    <citation type="journal article" date="2014" name="Int. J. Syst. Evol. Microbiol.">
        <title>Complete genome sequence of Corynebacterium casei LMG S-19264T (=DSM 44701T), isolated from a smear-ripened cheese.</title>
        <authorList>
            <consortium name="US DOE Joint Genome Institute (JGI-PGF)"/>
            <person name="Walter F."/>
            <person name="Albersmeier A."/>
            <person name="Kalinowski J."/>
            <person name="Ruckert C."/>
        </authorList>
    </citation>
    <scope>NUCLEOTIDE SEQUENCE</scope>
    <source>
        <strain evidence="9">NBRC 110023</strain>
    </source>
</reference>
<dbReference type="InterPro" id="IPR000531">
    <property type="entry name" value="Beta-barrel_TonB"/>
</dbReference>
<comment type="similarity">
    <text evidence="4">Belongs to the TonB-dependent receptor family.</text>
</comment>
<dbReference type="InterPro" id="IPR037066">
    <property type="entry name" value="Plug_dom_sf"/>
</dbReference>
<keyword evidence="3" id="KW-0998">Cell outer membrane</keyword>
<dbReference type="Proteomes" id="UP001156601">
    <property type="component" value="Unassembled WGS sequence"/>
</dbReference>
<dbReference type="Pfam" id="PF00593">
    <property type="entry name" value="TonB_dep_Rec_b-barrel"/>
    <property type="match status" value="1"/>
</dbReference>
<feature type="chain" id="PRO_5041339369" description="TonB-dependent receptor" evidence="6">
    <location>
        <begin position="29"/>
        <end position="1192"/>
    </location>
</feature>
<evidence type="ECO:0000256" key="3">
    <source>
        <dbReference type="ARBA" id="ARBA00023237"/>
    </source>
</evidence>
<feature type="domain" description="TonB-dependent receptor-like beta-barrel" evidence="7">
    <location>
        <begin position="480"/>
        <end position="1132"/>
    </location>
</feature>
<dbReference type="InterPro" id="IPR012910">
    <property type="entry name" value="Plug_dom"/>
</dbReference>
<reference evidence="9" key="2">
    <citation type="submission" date="2023-01" db="EMBL/GenBank/DDBJ databases">
        <title>Draft genome sequence of Agaribacter marinus strain NBRC 110023.</title>
        <authorList>
            <person name="Sun Q."/>
            <person name="Mori K."/>
        </authorList>
    </citation>
    <scope>NUCLEOTIDE SEQUENCE</scope>
    <source>
        <strain evidence="9">NBRC 110023</strain>
    </source>
</reference>